<proteinExistence type="predicted"/>
<sequence>MGQIFGTLLSRSRASPSWRLPSGAWDTHVHVFDSSIGPFAAGRAYTPAQALLSQLKSFISTISQDGRPLRLVLVQPSPYHTDNKVLLHTLRQLRDEGSVAARGIAVVDVPTIQDEELWEMHELGVRGLRLNMQANGRGVDIDKLRALILQAADRIKGLPDWKLQLFCPAQVWDDLYATIRTLPVQVIADHIGGLLGSSKLEGAKEDQNFGHQLNQPGFKSLISLAQESKVIVKVSGLYRASTRNEEGFDDLEPIIRALATSIPDGLVWASDWPHTGEGKDRKKRNLDHIEDFRPVDNEAILKNIRAWMGDDQAWRKMMVDTPAMVYR</sequence>
<dbReference type="AlphaFoldDB" id="A0A9P9AKK2"/>
<dbReference type="InterPro" id="IPR052358">
    <property type="entry name" value="Aro_Compnd_Degr_Hydrolases"/>
</dbReference>
<dbReference type="InterPro" id="IPR032466">
    <property type="entry name" value="Metal_Hydrolase"/>
</dbReference>
<dbReference type="SUPFAM" id="SSF51556">
    <property type="entry name" value="Metallo-dependent hydrolases"/>
    <property type="match status" value="1"/>
</dbReference>
<dbReference type="OrthoDB" id="2135488at2759"/>
<dbReference type="Pfam" id="PF04909">
    <property type="entry name" value="Amidohydro_2"/>
    <property type="match status" value="1"/>
</dbReference>
<dbReference type="PANTHER" id="PTHR35563">
    <property type="entry name" value="BARREL METAL-DEPENDENT HYDROLASE, PUTATIVE (AFU_ORTHOLOGUE AFUA_1G16240)-RELATED"/>
    <property type="match status" value="1"/>
</dbReference>
<accession>A0A9P9AKK2</accession>
<feature type="domain" description="Amidohydrolase-related" evidence="1">
    <location>
        <begin position="26"/>
        <end position="327"/>
    </location>
</feature>
<gene>
    <name evidence="2" type="ORF">B0T10DRAFT_607429</name>
</gene>
<reference evidence="2 3" key="1">
    <citation type="journal article" date="2021" name="Nat. Commun.">
        <title>Genetic determinants of endophytism in the Arabidopsis root mycobiome.</title>
        <authorList>
            <person name="Mesny F."/>
            <person name="Miyauchi S."/>
            <person name="Thiergart T."/>
            <person name="Pickel B."/>
            <person name="Atanasova L."/>
            <person name="Karlsson M."/>
            <person name="Huettel B."/>
            <person name="Barry K.W."/>
            <person name="Haridas S."/>
            <person name="Chen C."/>
            <person name="Bauer D."/>
            <person name="Andreopoulos W."/>
            <person name="Pangilinan J."/>
            <person name="LaButti K."/>
            <person name="Riley R."/>
            <person name="Lipzen A."/>
            <person name="Clum A."/>
            <person name="Drula E."/>
            <person name="Henrissat B."/>
            <person name="Kohler A."/>
            <person name="Grigoriev I.V."/>
            <person name="Martin F.M."/>
            <person name="Hacquard S."/>
        </authorList>
    </citation>
    <scope>NUCLEOTIDE SEQUENCE [LARGE SCALE GENOMIC DNA]</scope>
    <source>
        <strain evidence="2 3">MPI-CAGE-CH-0241</strain>
    </source>
</reference>
<dbReference type="GO" id="GO:0016787">
    <property type="term" value="F:hydrolase activity"/>
    <property type="evidence" value="ECO:0007669"/>
    <property type="project" value="InterPro"/>
</dbReference>
<dbReference type="PANTHER" id="PTHR35563:SF2">
    <property type="entry name" value="BARREL METAL-DEPENDENT HYDROLASE, PUTATIVE (AFU_ORTHOLOGUE AFUA_1G16240)-RELATED"/>
    <property type="match status" value="1"/>
</dbReference>
<protein>
    <recommendedName>
        <fullName evidence="1">Amidohydrolase-related domain-containing protein</fullName>
    </recommendedName>
</protein>
<evidence type="ECO:0000259" key="1">
    <source>
        <dbReference type="Pfam" id="PF04909"/>
    </source>
</evidence>
<organism evidence="2 3">
    <name type="scientific">Thelonectria olida</name>
    <dbReference type="NCBI Taxonomy" id="1576542"/>
    <lineage>
        <taxon>Eukaryota</taxon>
        <taxon>Fungi</taxon>
        <taxon>Dikarya</taxon>
        <taxon>Ascomycota</taxon>
        <taxon>Pezizomycotina</taxon>
        <taxon>Sordariomycetes</taxon>
        <taxon>Hypocreomycetidae</taxon>
        <taxon>Hypocreales</taxon>
        <taxon>Nectriaceae</taxon>
        <taxon>Thelonectria</taxon>
    </lineage>
</organism>
<comment type="caution">
    <text evidence="2">The sequence shown here is derived from an EMBL/GenBank/DDBJ whole genome shotgun (WGS) entry which is preliminary data.</text>
</comment>
<name>A0A9P9AKK2_9HYPO</name>
<dbReference type="Gene3D" id="3.20.20.140">
    <property type="entry name" value="Metal-dependent hydrolases"/>
    <property type="match status" value="1"/>
</dbReference>
<dbReference type="EMBL" id="JAGPYM010000014">
    <property type="protein sequence ID" value="KAH6887483.1"/>
    <property type="molecule type" value="Genomic_DNA"/>
</dbReference>
<evidence type="ECO:0000313" key="3">
    <source>
        <dbReference type="Proteomes" id="UP000777438"/>
    </source>
</evidence>
<evidence type="ECO:0000313" key="2">
    <source>
        <dbReference type="EMBL" id="KAH6887483.1"/>
    </source>
</evidence>
<dbReference type="Proteomes" id="UP000777438">
    <property type="component" value="Unassembled WGS sequence"/>
</dbReference>
<keyword evidence="3" id="KW-1185">Reference proteome</keyword>
<dbReference type="InterPro" id="IPR006680">
    <property type="entry name" value="Amidohydro-rel"/>
</dbReference>